<dbReference type="Proteomes" id="UP001304895">
    <property type="component" value="Unassembled WGS sequence"/>
</dbReference>
<feature type="region of interest" description="Disordered" evidence="1">
    <location>
        <begin position="283"/>
        <end position="333"/>
    </location>
</feature>
<dbReference type="EMBL" id="MU853406">
    <property type="protein sequence ID" value="KAK4135463.1"/>
    <property type="molecule type" value="Genomic_DNA"/>
</dbReference>
<feature type="region of interest" description="Disordered" evidence="1">
    <location>
        <begin position="377"/>
        <end position="404"/>
    </location>
</feature>
<feature type="region of interest" description="Disordered" evidence="1">
    <location>
        <begin position="216"/>
        <end position="248"/>
    </location>
</feature>
<feature type="compositionally biased region" description="Polar residues" evidence="1">
    <location>
        <begin position="516"/>
        <end position="540"/>
    </location>
</feature>
<sequence length="672" mass="75061">MESPDPPSAVASGEPGNTSTAGSAPVARTDQLETKRQRLQDLRAAHECVGTIMDHMEKHYKTVKPPPWLDLRVIAGQLERSILKGAHNATWKSLRDSLINIHAWMAGHRSWKEAVQVKKMPYIGTRSDIMAVEFFNRKNAALPRSLMSRLVVVRLEFLVEWEPRASDQLAEFWKDAEVDNVRWRQQYMSEQETFFHVPFTDDLTDLVLSTVCENADPRAHGDQRPPKEGGISNDAAKPNKGMKAEPSDDMWEGQVQIAMSRIAATVNETLAAEKSRLLKRFRSEDSTADDGSKRHKTAEDIIHPEKPIDTVASDDDHPSADLMANTAPPKGDDRYRALKASNKKLHIKQDKLVALYNKLEDENKMLKDKIEQMAAQREDLPGDGDGGRENKQQEVENGGPDIPMESVEDDNQAVQALATLGARSPDNISNNVRFEEQLRQKDENDGLREKMLLMMARIEVLEQARATQVAAEGSRTAASLETDGAKPASTIKDNSSESTAAASSPFAPQAQSSRAVQNQRRLPATEQNPNNWPQFPASPSTERHQPRRALSQFPRVLDMPTFDSPPPRHHSQHPEPRAFPAPPHTTTAATAPAPAPTKLADHPYIRRNLPWLPPQSRDDLVAFMVGLDTRIWRHGIQEIVAHCEASGLQYERVTELVVGFRRVLKELGMEGL</sequence>
<keyword evidence="3" id="KW-1185">Reference proteome</keyword>
<feature type="compositionally biased region" description="Basic and acidic residues" evidence="1">
    <location>
        <begin position="377"/>
        <end position="394"/>
    </location>
</feature>
<feature type="compositionally biased region" description="Low complexity" evidence="1">
    <location>
        <begin position="496"/>
        <end position="515"/>
    </location>
</feature>
<dbReference type="AlphaFoldDB" id="A0AAN6UM83"/>
<feature type="region of interest" description="Disordered" evidence="1">
    <location>
        <begin position="1"/>
        <end position="31"/>
    </location>
</feature>
<evidence type="ECO:0000313" key="2">
    <source>
        <dbReference type="EMBL" id="KAK4135463.1"/>
    </source>
</evidence>
<organism evidence="2 3">
    <name type="scientific">Trichocladium antarcticum</name>
    <dbReference type="NCBI Taxonomy" id="1450529"/>
    <lineage>
        <taxon>Eukaryota</taxon>
        <taxon>Fungi</taxon>
        <taxon>Dikarya</taxon>
        <taxon>Ascomycota</taxon>
        <taxon>Pezizomycotina</taxon>
        <taxon>Sordariomycetes</taxon>
        <taxon>Sordariomycetidae</taxon>
        <taxon>Sordariales</taxon>
        <taxon>Chaetomiaceae</taxon>
        <taxon>Trichocladium</taxon>
    </lineage>
</organism>
<proteinExistence type="predicted"/>
<reference evidence="2" key="2">
    <citation type="submission" date="2023-05" db="EMBL/GenBank/DDBJ databases">
        <authorList>
            <consortium name="Lawrence Berkeley National Laboratory"/>
            <person name="Steindorff A."/>
            <person name="Hensen N."/>
            <person name="Bonometti L."/>
            <person name="Westerberg I."/>
            <person name="Brannstrom I.O."/>
            <person name="Guillou S."/>
            <person name="Cros-Aarteil S."/>
            <person name="Calhoun S."/>
            <person name="Haridas S."/>
            <person name="Kuo A."/>
            <person name="Mondo S."/>
            <person name="Pangilinan J."/>
            <person name="Riley R."/>
            <person name="Labutti K."/>
            <person name="Andreopoulos B."/>
            <person name="Lipzen A."/>
            <person name="Chen C."/>
            <person name="Yanf M."/>
            <person name="Daum C."/>
            <person name="Ng V."/>
            <person name="Clum A."/>
            <person name="Ohm R."/>
            <person name="Martin F."/>
            <person name="Silar P."/>
            <person name="Natvig D."/>
            <person name="Lalanne C."/>
            <person name="Gautier V."/>
            <person name="Ament-Velasquez S.L."/>
            <person name="Kruys A."/>
            <person name="Hutchinson M.I."/>
            <person name="Powell A.J."/>
            <person name="Barry K."/>
            <person name="Miller A.N."/>
            <person name="Grigoriev I.V."/>
            <person name="Debuchy R."/>
            <person name="Gladieux P."/>
            <person name="Thoren M.H."/>
            <person name="Johannesson H."/>
        </authorList>
    </citation>
    <scope>NUCLEOTIDE SEQUENCE</scope>
    <source>
        <strain evidence="2">CBS 123565</strain>
    </source>
</reference>
<feature type="compositionally biased region" description="Basic and acidic residues" evidence="1">
    <location>
        <begin position="297"/>
        <end position="319"/>
    </location>
</feature>
<evidence type="ECO:0000313" key="3">
    <source>
        <dbReference type="Proteomes" id="UP001304895"/>
    </source>
</evidence>
<feature type="region of interest" description="Disordered" evidence="1">
    <location>
        <begin position="471"/>
        <end position="596"/>
    </location>
</feature>
<gene>
    <name evidence="2" type="ORF">BT67DRAFT_494555</name>
</gene>
<feature type="compositionally biased region" description="Basic and acidic residues" evidence="1">
    <location>
        <begin position="216"/>
        <end position="227"/>
    </location>
</feature>
<protein>
    <submittedName>
        <fullName evidence="2">Uncharacterized protein</fullName>
    </submittedName>
</protein>
<name>A0AAN6UM83_9PEZI</name>
<comment type="caution">
    <text evidence="2">The sequence shown here is derived from an EMBL/GenBank/DDBJ whole genome shotgun (WGS) entry which is preliminary data.</text>
</comment>
<accession>A0AAN6UM83</accession>
<reference evidence="2" key="1">
    <citation type="journal article" date="2023" name="Mol. Phylogenet. Evol.">
        <title>Genome-scale phylogeny and comparative genomics of the fungal order Sordariales.</title>
        <authorList>
            <person name="Hensen N."/>
            <person name="Bonometti L."/>
            <person name="Westerberg I."/>
            <person name="Brannstrom I.O."/>
            <person name="Guillou S."/>
            <person name="Cros-Aarteil S."/>
            <person name="Calhoun S."/>
            <person name="Haridas S."/>
            <person name="Kuo A."/>
            <person name="Mondo S."/>
            <person name="Pangilinan J."/>
            <person name="Riley R."/>
            <person name="LaButti K."/>
            <person name="Andreopoulos B."/>
            <person name="Lipzen A."/>
            <person name="Chen C."/>
            <person name="Yan M."/>
            <person name="Daum C."/>
            <person name="Ng V."/>
            <person name="Clum A."/>
            <person name="Steindorff A."/>
            <person name="Ohm R.A."/>
            <person name="Martin F."/>
            <person name="Silar P."/>
            <person name="Natvig D.O."/>
            <person name="Lalanne C."/>
            <person name="Gautier V."/>
            <person name="Ament-Velasquez S.L."/>
            <person name="Kruys A."/>
            <person name="Hutchinson M.I."/>
            <person name="Powell A.J."/>
            <person name="Barry K."/>
            <person name="Miller A.N."/>
            <person name="Grigoriev I.V."/>
            <person name="Debuchy R."/>
            <person name="Gladieux P."/>
            <person name="Hiltunen Thoren M."/>
            <person name="Johannesson H."/>
        </authorList>
    </citation>
    <scope>NUCLEOTIDE SEQUENCE</scope>
    <source>
        <strain evidence="2">CBS 123565</strain>
    </source>
</reference>
<evidence type="ECO:0000256" key="1">
    <source>
        <dbReference type="SAM" id="MobiDB-lite"/>
    </source>
</evidence>